<dbReference type="InterPro" id="IPR004167">
    <property type="entry name" value="PSBD"/>
</dbReference>
<organism evidence="7 8">
    <name type="scientific">Vreelandella olivaria</name>
    <dbReference type="NCBI Taxonomy" id="390919"/>
    <lineage>
        <taxon>Bacteria</taxon>
        <taxon>Pseudomonadati</taxon>
        <taxon>Pseudomonadota</taxon>
        <taxon>Gammaproteobacteria</taxon>
        <taxon>Oceanospirillales</taxon>
        <taxon>Halomonadaceae</taxon>
        <taxon>Vreelandella</taxon>
    </lineage>
</organism>
<dbReference type="PROSITE" id="PS51826">
    <property type="entry name" value="PSBD"/>
    <property type="match status" value="1"/>
</dbReference>
<dbReference type="PANTHER" id="PTHR43178:SF5">
    <property type="entry name" value="LIPOAMIDE ACYLTRANSFERASE COMPONENT OF BRANCHED-CHAIN ALPHA-KETO ACID DEHYDROGENASE COMPLEX, MITOCHONDRIAL"/>
    <property type="match status" value="1"/>
</dbReference>
<dbReference type="InterPro" id="IPR023213">
    <property type="entry name" value="CAT-like_dom_sf"/>
</dbReference>
<dbReference type="InterPro" id="IPR001078">
    <property type="entry name" value="2-oxoacid_DH_actylTfrase"/>
</dbReference>
<feature type="compositionally biased region" description="Polar residues" evidence="5">
    <location>
        <begin position="43"/>
        <end position="55"/>
    </location>
</feature>
<comment type="cofactor">
    <cofactor evidence="1">
        <name>(R)-lipoate</name>
        <dbReference type="ChEBI" id="CHEBI:83088"/>
    </cofactor>
</comment>
<dbReference type="Gene3D" id="3.30.559.10">
    <property type="entry name" value="Chloramphenicol acetyltransferase-like domain"/>
    <property type="match status" value="1"/>
</dbReference>
<dbReference type="Gene3D" id="4.10.320.10">
    <property type="entry name" value="E3-binding domain"/>
    <property type="match status" value="1"/>
</dbReference>
<dbReference type="Pfam" id="PF02817">
    <property type="entry name" value="E3_binding"/>
    <property type="match status" value="1"/>
</dbReference>
<dbReference type="SUPFAM" id="SSF52777">
    <property type="entry name" value="CoA-dependent acyltransferases"/>
    <property type="match status" value="1"/>
</dbReference>
<dbReference type="Proteomes" id="UP000289555">
    <property type="component" value="Chromosome"/>
</dbReference>
<evidence type="ECO:0000256" key="4">
    <source>
        <dbReference type="ARBA" id="ARBA00023315"/>
    </source>
</evidence>
<evidence type="ECO:0000256" key="5">
    <source>
        <dbReference type="SAM" id="MobiDB-lite"/>
    </source>
</evidence>
<evidence type="ECO:0000313" key="7">
    <source>
        <dbReference type="EMBL" id="BBI50963.1"/>
    </source>
</evidence>
<dbReference type="InterPro" id="IPR036625">
    <property type="entry name" value="E3-bd_dom_sf"/>
</dbReference>
<dbReference type="InterPro" id="IPR050743">
    <property type="entry name" value="2-oxoacid_DH_E2_comp"/>
</dbReference>
<dbReference type="SUPFAM" id="SSF47005">
    <property type="entry name" value="Peripheral subunit-binding domain of 2-oxo acid dehydrogenase complex"/>
    <property type="match status" value="1"/>
</dbReference>
<keyword evidence="4" id="KW-0012">Acyltransferase</keyword>
<reference evidence="8" key="1">
    <citation type="journal article" date="2019" name="Microbiol. Resour. Announc.">
        <title>Complete Genome Sequence of Halomonas olivaria, a Moderately Halophilic Bacterium Isolated from Olive Processing Effluents, Obtained by Nanopore Sequencing.</title>
        <authorList>
            <person name="Nagata S."/>
            <person name="Ii K.M."/>
            <person name="Tsukimi T."/>
            <person name="Miura M.C."/>
            <person name="Galipon J."/>
            <person name="Arakawa K."/>
        </authorList>
    </citation>
    <scope>NUCLEOTIDE SEQUENCE [LARGE SCALE GENOMIC DNA]</scope>
    <source>
        <strain evidence="8">TYRC17</strain>
    </source>
</reference>
<gene>
    <name evidence="7" type="ORF">HORIV_33840</name>
</gene>
<sequence>MREHSLQLTEIAGSGKDGRVLKEDVLAHLDQTSQAAASSSQTVVNNRTANNQAETQAPRVEPLRGVRAVMAKRMVEAASTIPHFHYGEEIDVTALLALRERLKPLAEAQESGSPSCRCL</sequence>
<comment type="similarity">
    <text evidence="2">Belongs to the 2-oxoacid dehydrogenase family.</text>
</comment>
<proteinExistence type="inferred from homology"/>
<protein>
    <recommendedName>
        <fullName evidence="6">Peripheral subunit-binding (PSBD) domain-containing protein</fullName>
    </recommendedName>
</protein>
<evidence type="ECO:0000256" key="1">
    <source>
        <dbReference type="ARBA" id="ARBA00001938"/>
    </source>
</evidence>
<keyword evidence="8" id="KW-1185">Reference proteome</keyword>
<dbReference type="PANTHER" id="PTHR43178">
    <property type="entry name" value="DIHYDROLIPOAMIDE ACETYLTRANSFERASE COMPONENT OF PYRUVATE DEHYDROGENASE COMPLEX"/>
    <property type="match status" value="1"/>
</dbReference>
<dbReference type="EMBL" id="AP019416">
    <property type="protein sequence ID" value="BBI50963.1"/>
    <property type="molecule type" value="Genomic_DNA"/>
</dbReference>
<accession>A0ABM7GJX3</accession>
<feature type="compositionally biased region" description="Low complexity" evidence="5">
    <location>
        <begin position="32"/>
        <end position="42"/>
    </location>
</feature>
<evidence type="ECO:0000259" key="6">
    <source>
        <dbReference type="PROSITE" id="PS51826"/>
    </source>
</evidence>
<feature type="region of interest" description="Disordered" evidence="5">
    <location>
        <begin position="32"/>
        <end position="59"/>
    </location>
</feature>
<evidence type="ECO:0000256" key="2">
    <source>
        <dbReference type="ARBA" id="ARBA00007317"/>
    </source>
</evidence>
<dbReference type="Pfam" id="PF00198">
    <property type="entry name" value="2-oxoacid_dh"/>
    <property type="match status" value="1"/>
</dbReference>
<evidence type="ECO:0000256" key="3">
    <source>
        <dbReference type="ARBA" id="ARBA00022679"/>
    </source>
</evidence>
<evidence type="ECO:0000313" key="8">
    <source>
        <dbReference type="Proteomes" id="UP000289555"/>
    </source>
</evidence>
<keyword evidence="3" id="KW-0808">Transferase</keyword>
<feature type="domain" description="Peripheral subunit-binding (PSBD)" evidence="6">
    <location>
        <begin position="1"/>
        <end position="29"/>
    </location>
</feature>
<name>A0ABM7GJX3_9GAMM</name>